<keyword evidence="7 14" id="KW-0812">Transmembrane</keyword>
<dbReference type="EC" id="2.7.13.3" evidence="3"/>
<feature type="coiled-coil region" evidence="13">
    <location>
        <begin position="303"/>
        <end position="344"/>
    </location>
</feature>
<dbReference type="InterPro" id="IPR017055">
    <property type="entry name" value="Sig_transdc_His_kinase_DctB"/>
</dbReference>
<dbReference type="InterPro" id="IPR036097">
    <property type="entry name" value="HisK_dim/P_sf"/>
</dbReference>
<evidence type="ECO:0000256" key="13">
    <source>
        <dbReference type="SAM" id="Coils"/>
    </source>
</evidence>
<dbReference type="Pfam" id="PF02518">
    <property type="entry name" value="HATPase_c"/>
    <property type="match status" value="1"/>
</dbReference>
<comment type="caution">
    <text evidence="16">The sequence shown here is derived from an EMBL/GenBank/DDBJ whole genome shotgun (WGS) entry which is preliminary data.</text>
</comment>
<dbReference type="PIRSF" id="PIRSF036431">
    <property type="entry name" value="STHK_DctB"/>
    <property type="match status" value="1"/>
</dbReference>
<evidence type="ECO:0000256" key="9">
    <source>
        <dbReference type="ARBA" id="ARBA00022777"/>
    </source>
</evidence>
<keyword evidence="11 14" id="KW-1133">Transmembrane helix</keyword>
<dbReference type="SUPFAM" id="SSF47384">
    <property type="entry name" value="Homodimeric domain of signal transducing histidine kinase"/>
    <property type="match status" value="1"/>
</dbReference>
<protein>
    <recommendedName>
        <fullName evidence="3">histidine kinase</fullName>
        <ecNumber evidence="3">2.7.13.3</ecNumber>
    </recommendedName>
</protein>
<keyword evidence="10" id="KW-0067">ATP-binding</keyword>
<accession>A0ABQ1VJD9</accession>
<evidence type="ECO:0000256" key="11">
    <source>
        <dbReference type="ARBA" id="ARBA00022989"/>
    </source>
</evidence>
<keyword evidence="9 16" id="KW-0418">Kinase</keyword>
<evidence type="ECO:0000256" key="8">
    <source>
        <dbReference type="ARBA" id="ARBA00022741"/>
    </source>
</evidence>
<evidence type="ECO:0000256" key="3">
    <source>
        <dbReference type="ARBA" id="ARBA00012438"/>
    </source>
</evidence>
<dbReference type="InterPro" id="IPR004358">
    <property type="entry name" value="Sig_transdc_His_kin-like_C"/>
</dbReference>
<feature type="transmembrane region" description="Helical" evidence="14">
    <location>
        <begin position="20"/>
        <end position="44"/>
    </location>
</feature>
<name>A0ABQ1VJD9_9RHOB</name>
<dbReference type="Pfam" id="PF00512">
    <property type="entry name" value="HisKA"/>
    <property type="match status" value="1"/>
</dbReference>
<evidence type="ECO:0000259" key="15">
    <source>
        <dbReference type="PROSITE" id="PS50109"/>
    </source>
</evidence>
<dbReference type="Gene3D" id="3.30.450.20">
    <property type="entry name" value="PAS domain"/>
    <property type="match status" value="2"/>
</dbReference>
<dbReference type="InterPro" id="IPR029151">
    <property type="entry name" value="Sensor-like_sf"/>
</dbReference>
<evidence type="ECO:0000256" key="12">
    <source>
        <dbReference type="ARBA" id="ARBA00023012"/>
    </source>
</evidence>
<organism evidence="16 17">
    <name type="scientific">Paracoccus acridae</name>
    <dbReference type="NCBI Taxonomy" id="1795310"/>
    <lineage>
        <taxon>Bacteria</taxon>
        <taxon>Pseudomonadati</taxon>
        <taxon>Pseudomonadota</taxon>
        <taxon>Alphaproteobacteria</taxon>
        <taxon>Rhodobacterales</taxon>
        <taxon>Paracoccaceae</taxon>
        <taxon>Paracoccus</taxon>
    </lineage>
</organism>
<keyword evidence="14" id="KW-0472">Membrane</keyword>
<keyword evidence="8" id="KW-0547">Nucleotide-binding</keyword>
<evidence type="ECO:0000256" key="2">
    <source>
        <dbReference type="ARBA" id="ARBA00004651"/>
    </source>
</evidence>
<dbReference type="InterPro" id="IPR003594">
    <property type="entry name" value="HATPase_dom"/>
</dbReference>
<keyword evidence="4" id="KW-1003">Cell membrane</keyword>
<evidence type="ECO:0000313" key="17">
    <source>
        <dbReference type="Proteomes" id="UP000640509"/>
    </source>
</evidence>
<sequence length="562" mass="60612">MRDTQHRSSVASDSPVLPRVAGWLAILLAMAFLVLVPATAFWVIRAGALEDLRAEGLAAAQSRALTLESILDRQRSVVAILADDAVVKAALRREFDEGDAVSAKLERLREETQSSVMYLMEDTGHTIAASNWNMPDSFVGHDYSFRNYFRQALTQATAMEFALGTVSGQPGLYLSHDVRDGDALLGVVVVKMEFDTLEAAWARSPNATHVTEAEGRVIITTDPHLRFTTTPPAVPDSLAITLPVRGTGWTLSMHMPTREADQTAAYAAGAAGLATLLLMALADQARRARLRAARKARADRTHRAELERAVAERTRDLSEEIRERQLAQQRLSQMQADLVQANKLATMGQITAGVAHEINQPLATIRLLAENGQAMLPDGPAGDNLARIARMTDRIGQITDQLRGFARKATGEVGAVPLRSAIDASLMLTTSRRKAGDMPVHLPAIPDSLAVLGERVRVEQILVNLLANAFEAQEGRVDPWIRIGVEEDGDHVALTVSDNGPGLSPQVIAQLFAPFATSKAQGLGLGLVISRDIARDLGGELIAEAPVTGQGATFRLTLRKAA</sequence>
<keyword evidence="17" id="KW-1185">Reference proteome</keyword>
<dbReference type="SUPFAM" id="SSF55874">
    <property type="entry name" value="ATPase domain of HSP90 chaperone/DNA topoisomerase II/histidine kinase"/>
    <property type="match status" value="1"/>
</dbReference>
<keyword evidence="6" id="KW-0808">Transferase</keyword>
<dbReference type="Gene3D" id="1.10.287.130">
    <property type="match status" value="1"/>
</dbReference>
<dbReference type="SMART" id="SM00388">
    <property type="entry name" value="HisKA"/>
    <property type="match status" value="1"/>
</dbReference>
<dbReference type="Proteomes" id="UP000640509">
    <property type="component" value="Unassembled WGS sequence"/>
</dbReference>
<dbReference type="InterPro" id="IPR005467">
    <property type="entry name" value="His_kinase_dom"/>
</dbReference>
<dbReference type="GO" id="GO:0016301">
    <property type="term" value="F:kinase activity"/>
    <property type="evidence" value="ECO:0007669"/>
    <property type="project" value="UniProtKB-KW"/>
</dbReference>
<reference evidence="17" key="1">
    <citation type="journal article" date="2019" name="Int. J. Syst. Evol. Microbiol.">
        <title>The Global Catalogue of Microorganisms (GCM) 10K type strain sequencing project: providing services to taxonomists for standard genome sequencing and annotation.</title>
        <authorList>
            <consortium name="The Broad Institute Genomics Platform"/>
            <consortium name="The Broad Institute Genome Sequencing Center for Infectious Disease"/>
            <person name="Wu L."/>
            <person name="Ma J."/>
        </authorList>
    </citation>
    <scope>NUCLEOTIDE SEQUENCE [LARGE SCALE GENOMIC DNA]</scope>
    <source>
        <strain evidence="17">CGMCC 1.15419</strain>
    </source>
</reference>
<comment type="subcellular location">
    <subcellularLocation>
        <location evidence="2">Cell membrane</location>
        <topology evidence="2">Multi-pass membrane protein</topology>
    </subcellularLocation>
</comment>
<gene>
    <name evidence="16" type="ORF">GCM10011402_25210</name>
</gene>
<keyword evidence="12" id="KW-0902">Two-component regulatory system</keyword>
<dbReference type="EMBL" id="BMIV01000008">
    <property type="protein sequence ID" value="GGF71580.1"/>
    <property type="molecule type" value="Genomic_DNA"/>
</dbReference>
<evidence type="ECO:0000256" key="14">
    <source>
        <dbReference type="SAM" id="Phobius"/>
    </source>
</evidence>
<proteinExistence type="predicted"/>
<dbReference type="PANTHER" id="PTHR43065:SF46">
    <property type="entry name" value="C4-DICARBOXYLATE TRANSPORT SENSOR PROTEIN DCTB"/>
    <property type="match status" value="1"/>
</dbReference>
<evidence type="ECO:0000256" key="1">
    <source>
        <dbReference type="ARBA" id="ARBA00000085"/>
    </source>
</evidence>
<evidence type="ECO:0000256" key="6">
    <source>
        <dbReference type="ARBA" id="ARBA00022679"/>
    </source>
</evidence>
<dbReference type="Gene3D" id="3.30.565.10">
    <property type="entry name" value="Histidine kinase-like ATPase, C-terminal domain"/>
    <property type="match status" value="1"/>
</dbReference>
<dbReference type="CDD" id="cd00082">
    <property type="entry name" value="HisKA"/>
    <property type="match status" value="1"/>
</dbReference>
<evidence type="ECO:0000256" key="4">
    <source>
        <dbReference type="ARBA" id="ARBA00022475"/>
    </source>
</evidence>
<dbReference type="PROSITE" id="PS50109">
    <property type="entry name" value="HIS_KIN"/>
    <property type="match status" value="1"/>
</dbReference>
<dbReference type="InterPro" id="IPR003661">
    <property type="entry name" value="HisK_dim/P_dom"/>
</dbReference>
<evidence type="ECO:0000313" key="16">
    <source>
        <dbReference type="EMBL" id="GGF71580.1"/>
    </source>
</evidence>
<feature type="domain" description="Histidine kinase" evidence="15">
    <location>
        <begin position="353"/>
        <end position="562"/>
    </location>
</feature>
<comment type="catalytic activity">
    <reaction evidence="1">
        <text>ATP + protein L-histidine = ADP + protein N-phospho-L-histidine.</text>
        <dbReference type="EC" id="2.7.13.3"/>
    </reaction>
</comment>
<dbReference type="Gene3D" id="6.10.250.3020">
    <property type="match status" value="1"/>
</dbReference>
<keyword evidence="5" id="KW-0597">Phosphoprotein</keyword>
<dbReference type="PANTHER" id="PTHR43065">
    <property type="entry name" value="SENSOR HISTIDINE KINASE"/>
    <property type="match status" value="1"/>
</dbReference>
<evidence type="ECO:0000256" key="7">
    <source>
        <dbReference type="ARBA" id="ARBA00022692"/>
    </source>
</evidence>
<dbReference type="SMART" id="SM00387">
    <property type="entry name" value="HATPase_c"/>
    <property type="match status" value="1"/>
</dbReference>
<dbReference type="InterPro" id="IPR036890">
    <property type="entry name" value="HATPase_C_sf"/>
</dbReference>
<dbReference type="PRINTS" id="PR00344">
    <property type="entry name" value="BCTRLSENSOR"/>
</dbReference>
<evidence type="ECO:0000256" key="10">
    <source>
        <dbReference type="ARBA" id="ARBA00022840"/>
    </source>
</evidence>
<evidence type="ECO:0000256" key="5">
    <source>
        <dbReference type="ARBA" id="ARBA00022553"/>
    </source>
</evidence>
<dbReference type="SUPFAM" id="SSF103190">
    <property type="entry name" value="Sensory domain-like"/>
    <property type="match status" value="1"/>
</dbReference>
<keyword evidence="13" id="KW-0175">Coiled coil</keyword>